<evidence type="ECO:0000313" key="3">
    <source>
        <dbReference type="EMBL" id="AGJ98087.1"/>
    </source>
</evidence>
<dbReference type="InterPro" id="IPR027434">
    <property type="entry name" value="Homing_endonucl"/>
</dbReference>
<keyword evidence="1" id="KW-0472">Membrane</keyword>
<evidence type="ECO:0000256" key="1">
    <source>
        <dbReference type="SAM" id="Phobius"/>
    </source>
</evidence>
<dbReference type="EMBL" id="KC164355">
    <property type="protein sequence ID" value="AGJ98087.1"/>
    <property type="molecule type" value="Genomic_DNA"/>
</dbReference>
<keyword evidence="1" id="KW-0812">Transmembrane</keyword>
<feature type="domain" description="Homing endonuclease LAGLIDADG" evidence="2">
    <location>
        <begin position="18"/>
        <end position="154"/>
    </location>
</feature>
<sequence length="165" mass="19087">MLYSGLERLALTLSADLFQVLFGCLLGDLCAYKKPNGSTQLKFEQSTIHSSYLLHLFSLIFDYCGAFPRIMERYDKRYQRHSYSLWFYTLSLPCFDTLYSLFYVNGFKQIPADIANYITPISLSYWIADDGAKHGKGLMLNTNSYEKVQVELLSFVQLQKPIQEI</sequence>
<keyword evidence="3" id="KW-0496">Mitochondrion</keyword>
<protein>
    <submittedName>
        <fullName evidence="3">LAGLIDADG endonuclease</fullName>
    </submittedName>
</protein>
<feature type="transmembrane region" description="Helical" evidence="1">
    <location>
        <begin position="12"/>
        <end position="31"/>
    </location>
</feature>
<dbReference type="AlphaFoldDB" id="S4UJR7"/>
<keyword evidence="1" id="KW-1133">Transmembrane helix</keyword>
<dbReference type="GO" id="GO:0004519">
    <property type="term" value="F:endonuclease activity"/>
    <property type="evidence" value="ECO:0007669"/>
    <property type="project" value="UniProtKB-KW"/>
</dbReference>
<feature type="transmembrane region" description="Helical" evidence="1">
    <location>
        <begin position="52"/>
        <end position="71"/>
    </location>
</feature>
<name>S4UJR7_9GLOM</name>
<accession>S4UJR7</accession>
<dbReference type="Gene3D" id="3.10.28.10">
    <property type="entry name" value="Homing endonucleases"/>
    <property type="match status" value="2"/>
</dbReference>
<organism evidence="3">
    <name type="scientific">Glomus sp. DAOM 240422</name>
    <dbReference type="NCBI Taxonomy" id="1281822"/>
    <lineage>
        <taxon>Eukaryota</taxon>
        <taxon>Fungi</taxon>
        <taxon>Fungi incertae sedis</taxon>
        <taxon>Mucoromycota</taxon>
        <taxon>Glomeromycotina</taxon>
        <taxon>Glomeromycetes</taxon>
        <taxon>Glomerales</taxon>
        <taxon>Glomeraceae</taxon>
        <taxon>Glomus</taxon>
    </lineage>
</organism>
<keyword evidence="3" id="KW-0255">Endonuclease</keyword>
<proteinExistence type="predicted"/>
<dbReference type="SUPFAM" id="SSF55608">
    <property type="entry name" value="Homing endonucleases"/>
    <property type="match status" value="1"/>
</dbReference>
<keyword evidence="3" id="KW-0378">Hydrolase</keyword>
<feature type="transmembrane region" description="Helical" evidence="1">
    <location>
        <begin position="83"/>
        <end position="104"/>
    </location>
</feature>
<evidence type="ECO:0000259" key="2">
    <source>
        <dbReference type="Pfam" id="PF03161"/>
    </source>
</evidence>
<gene>
    <name evidence="3" type="primary">orf165</name>
</gene>
<dbReference type="Pfam" id="PF03161">
    <property type="entry name" value="LAGLIDADG_2"/>
    <property type="match status" value="1"/>
</dbReference>
<dbReference type="InterPro" id="IPR004860">
    <property type="entry name" value="LAGLIDADG_dom"/>
</dbReference>
<geneLocation type="mitochondrion" evidence="3"/>
<keyword evidence="3" id="KW-0540">Nuclease</keyword>
<reference evidence="3" key="1">
    <citation type="journal article" date="2013" name="Genome Biol. Evol.">
        <title>Mitochondrial genome rearrangements in Glomus species triggered by homologous recombination between distinct mtDNA haplotypes.</title>
        <authorList>
            <person name="Beaudet D."/>
            <person name="Terrat Y."/>
            <person name="Halary S."/>
            <person name="de la Providencia I.E."/>
            <person name="Hijri M."/>
        </authorList>
    </citation>
    <scope>NUCLEOTIDE SEQUENCE</scope>
</reference>